<dbReference type="Gene3D" id="3.40.630.30">
    <property type="match status" value="1"/>
</dbReference>
<dbReference type="InterPro" id="IPR051531">
    <property type="entry name" value="N-acetyltransferase"/>
</dbReference>
<protein>
    <submittedName>
        <fullName evidence="2">GNAT family N-acetyltransferase</fullName>
    </submittedName>
</protein>
<dbReference type="AlphaFoldDB" id="A0A9X3WIJ2"/>
<dbReference type="PROSITE" id="PS51186">
    <property type="entry name" value="GNAT"/>
    <property type="match status" value="1"/>
</dbReference>
<organism evidence="2 3">
    <name type="scientific">Aquibacillus koreensis</name>
    <dbReference type="NCBI Taxonomy" id="279446"/>
    <lineage>
        <taxon>Bacteria</taxon>
        <taxon>Bacillati</taxon>
        <taxon>Bacillota</taxon>
        <taxon>Bacilli</taxon>
        <taxon>Bacillales</taxon>
        <taxon>Bacillaceae</taxon>
        <taxon>Aquibacillus</taxon>
    </lineage>
</organism>
<name>A0A9X3WIJ2_9BACI</name>
<dbReference type="RefSeq" id="WP_259872184.1">
    <property type="nucleotide sequence ID" value="NZ_JAMQJZ010000006.1"/>
</dbReference>
<gene>
    <name evidence="2" type="ORF">NC661_09555</name>
</gene>
<reference evidence="2" key="1">
    <citation type="submission" date="2022-06" db="EMBL/GenBank/DDBJ databases">
        <title>Aquibacillus sp. a new bacterium isolated from soil saline samples.</title>
        <authorList>
            <person name="Galisteo C."/>
            <person name="De La Haba R."/>
            <person name="Sanchez-Porro C."/>
            <person name="Ventosa A."/>
        </authorList>
    </citation>
    <scope>NUCLEOTIDE SEQUENCE</scope>
    <source>
        <strain evidence="2">JCM 12387</strain>
    </source>
</reference>
<comment type="caution">
    <text evidence="2">The sequence shown here is derived from an EMBL/GenBank/DDBJ whole genome shotgun (WGS) entry which is preliminary data.</text>
</comment>
<keyword evidence="3" id="KW-1185">Reference proteome</keyword>
<evidence type="ECO:0000313" key="2">
    <source>
        <dbReference type="EMBL" id="MDC3420612.1"/>
    </source>
</evidence>
<sequence>MYILKGSKVFMESIDLQSASQLLLEKEAFFVQRQIPIELNWPSVAFQAFLPIYMEQLEIGSHLEGYGPWIIRKHKTEQIVGEMYIKKVRENGWDEFDLGYHIIETYRNNGYATEAVSLVTEWAFQHQIKKITAYCERLNVASQHVLIKNNFYEIGVDEEFIYFEKLLEKK</sequence>
<dbReference type="SUPFAM" id="SSF55729">
    <property type="entry name" value="Acyl-CoA N-acyltransferases (Nat)"/>
    <property type="match status" value="1"/>
</dbReference>
<dbReference type="EMBL" id="JAMQJZ010000006">
    <property type="protein sequence ID" value="MDC3420612.1"/>
    <property type="molecule type" value="Genomic_DNA"/>
</dbReference>
<proteinExistence type="predicted"/>
<evidence type="ECO:0000313" key="3">
    <source>
        <dbReference type="Proteomes" id="UP001145072"/>
    </source>
</evidence>
<dbReference type="PANTHER" id="PTHR43792:SF13">
    <property type="entry name" value="ACETYLTRANSFERASE"/>
    <property type="match status" value="1"/>
</dbReference>
<dbReference type="Pfam" id="PF13302">
    <property type="entry name" value="Acetyltransf_3"/>
    <property type="match status" value="1"/>
</dbReference>
<dbReference type="InterPro" id="IPR016181">
    <property type="entry name" value="Acyl_CoA_acyltransferase"/>
</dbReference>
<dbReference type="GO" id="GO:0016747">
    <property type="term" value="F:acyltransferase activity, transferring groups other than amino-acyl groups"/>
    <property type="evidence" value="ECO:0007669"/>
    <property type="project" value="InterPro"/>
</dbReference>
<feature type="domain" description="N-acetyltransferase" evidence="1">
    <location>
        <begin position="14"/>
        <end position="168"/>
    </location>
</feature>
<dbReference type="PANTHER" id="PTHR43792">
    <property type="entry name" value="GNAT FAMILY, PUTATIVE (AFU_ORTHOLOGUE AFUA_3G00765)-RELATED-RELATED"/>
    <property type="match status" value="1"/>
</dbReference>
<dbReference type="Proteomes" id="UP001145072">
    <property type="component" value="Unassembled WGS sequence"/>
</dbReference>
<dbReference type="InterPro" id="IPR000182">
    <property type="entry name" value="GNAT_dom"/>
</dbReference>
<evidence type="ECO:0000259" key="1">
    <source>
        <dbReference type="PROSITE" id="PS51186"/>
    </source>
</evidence>
<accession>A0A9X3WIJ2</accession>